<gene>
    <name evidence="1" type="ORF">FPPS064S07_00388</name>
</gene>
<reference evidence="1 2" key="1">
    <citation type="submission" date="2019-07" db="EMBL/GenBank/DDBJ databases">
        <authorList>
            <person name="Hibberd C M."/>
            <person name="Gehrig L. J."/>
            <person name="Chang H.-W."/>
            <person name="Venkatesh S."/>
        </authorList>
    </citation>
    <scope>NUCLEOTIDE SEQUENCE [LARGE SCALE GENOMIC DNA]</scope>
    <source>
        <strain evidence="1">Faecalibacterium_prausnitzii_JG_BgPS064</strain>
    </source>
</reference>
<dbReference type="Proteomes" id="UP000406184">
    <property type="component" value="Unassembled WGS sequence"/>
</dbReference>
<dbReference type="EMBL" id="CABHMY010000100">
    <property type="protein sequence ID" value="VUX07074.1"/>
    <property type="molecule type" value="Genomic_DNA"/>
</dbReference>
<protein>
    <submittedName>
        <fullName evidence="1">Uncharacterized protein</fullName>
    </submittedName>
</protein>
<name>A0A564TIF8_9FIRM</name>
<proteinExistence type="predicted"/>
<evidence type="ECO:0000313" key="1">
    <source>
        <dbReference type="EMBL" id="VUX07074.1"/>
    </source>
</evidence>
<keyword evidence="2" id="KW-1185">Reference proteome</keyword>
<dbReference type="AlphaFoldDB" id="A0A564TIF8"/>
<accession>A0A564TIF8</accession>
<dbReference type="RefSeq" id="WP_158398724.1">
    <property type="nucleotide sequence ID" value="NZ_CABHMY010000100.1"/>
</dbReference>
<evidence type="ECO:0000313" key="2">
    <source>
        <dbReference type="Proteomes" id="UP000406184"/>
    </source>
</evidence>
<organism evidence="1 2">
    <name type="scientific">Faecalibacterium prausnitzii</name>
    <dbReference type="NCBI Taxonomy" id="853"/>
    <lineage>
        <taxon>Bacteria</taxon>
        <taxon>Bacillati</taxon>
        <taxon>Bacillota</taxon>
        <taxon>Clostridia</taxon>
        <taxon>Eubacteriales</taxon>
        <taxon>Oscillospiraceae</taxon>
        <taxon>Faecalibacterium</taxon>
    </lineage>
</organism>
<sequence>MENVFADFLQNGGLYETITVTEDNVMDFCSSLGGKIKISIFCPKCKENRVFTMKPVTFRNNSGVLQKLGEEIYHNYEIYQSCKAVPGEKDSPWHWYTYLPMDFARILTLTFECAMDPTAHKIDFIVRADGDTLIKIGQYPTYADLTFPELNQYKKVLSREDMKDLHRAIGLFASGIGAGSYVYLRRVIERMVVAAKSEAITSGKLTAKDFEGVRFSDQIVLLKDALPEILVGNSTVYGIVSKGIHELSEEDCISYFPILKECIFSIAEEWEAIRVRKLRQKEMNSALSRIANQVK</sequence>